<name>A0A8S5RWU4_9CAUD</name>
<evidence type="ECO:0008006" key="2">
    <source>
        <dbReference type="Google" id="ProtNLM"/>
    </source>
</evidence>
<sequence>MSNNTIKPRLIRLIHIAKQQVGMSDNDYRALLANVSRGKTSSKDLTAEQLETVLRHMKAQGFVATVKTPDGRERYRNLPNQQKKIRSLWLELHEAGAVRIAAESAMFAFCKKHGGEGWDKDTDAMRDIIERLKKWRDRAT</sequence>
<organism evidence="1">
    <name type="scientific">Myoviridae sp. ctLYR7</name>
    <dbReference type="NCBI Taxonomy" id="2827679"/>
    <lineage>
        <taxon>Viruses</taxon>
        <taxon>Duplodnaviria</taxon>
        <taxon>Heunggongvirae</taxon>
        <taxon>Uroviricota</taxon>
        <taxon>Caudoviricetes</taxon>
    </lineage>
</organism>
<dbReference type="Pfam" id="PF06252">
    <property type="entry name" value="GemA"/>
    <property type="match status" value="1"/>
</dbReference>
<reference evidence="1" key="1">
    <citation type="journal article" date="2021" name="Proc. Natl. Acad. Sci. U.S.A.">
        <title>A Catalog of Tens of Thousands of Viruses from Human Metagenomes Reveals Hidden Associations with Chronic Diseases.</title>
        <authorList>
            <person name="Tisza M.J."/>
            <person name="Buck C.B."/>
        </authorList>
    </citation>
    <scope>NUCLEOTIDE SEQUENCE</scope>
    <source>
        <strain evidence="1">CtLYR7</strain>
    </source>
</reference>
<proteinExistence type="predicted"/>
<protein>
    <recommendedName>
        <fullName evidence="2">Regulatory protein GemA</fullName>
    </recommendedName>
</protein>
<evidence type="ECO:0000313" key="1">
    <source>
        <dbReference type="EMBL" id="DAF43236.1"/>
    </source>
</evidence>
<dbReference type="InterPro" id="IPR009363">
    <property type="entry name" value="Phage_Mu_Gp16"/>
</dbReference>
<dbReference type="EMBL" id="BK032502">
    <property type="protein sequence ID" value="DAF43236.1"/>
    <property type="molecule type" value="Genomic_DNA"/>
</dbReference>
<accession>A0A8S5RWU4</accession>